<name>D6GUQ6_PARA5</name>
<accession>D6GUQ6</accession>
<proteinExistence type="predicted"/>
<dbReference type="AlphaFoldDB" id="D6GUQ6"/>
<sequence>MFYKITMVFIKPQYLERNKGIFYLEDLLSNDYSLSFSMSNNIFPGDIVINAGTSSDILKGIYNGKIKPSFMKEIYGIRIDKENERSNLSDIYKNAVNYSGNKKGVDRIISLSNSVYHQLFFRMMEYSDSYSKAKGILTPLDLDYLNENNNRDGKVFSVEAAIEEGPFLCHEFALTLYCVLNKEINNTHFKPFYVMGYVEKDNEKAGHCWIELENRNGKRFFLDRISDVAEFIDPHKQYFESSYGIKYMRDNGPLIIRI</sequence>
<dbReference type="Proteomes" id="UP000009376">
    <property type="component" value="Unassembled WGS sequence"/>
</dbReference>
<organism evidence="1 2">
    <name type="scientific">Candidatus Parvarchaeum acidophilus ARMAN-5</name>
    <dbReference type="NCBI Taxonomy" id="662762"/>
    <lineage>
        <taxon>Archaea</taxon>
        <taxon>Candidatus Parvarchaeota</taxon>
        <taxon>Candidatus Parvarchaeum</taxon>
    </lineage>
</organism>
<protein>
    <submittedName>
        <fullName evidence="1">Uncharacterized protein</fullName>
    </submittedName>
</protein>
<evidence type="ECO:0000313" key="1">
    <source>
        <dbReference type="EMBL" id="EFD93046.1"/>
    </source>
</evidence>
<gene>
    <name evidence="1" type="ORF">BJBARM5_0202</name>
</gene>
<dbReference type="EMBL" id="GG745547">
    <property type="protein sequence ID" value="EFD93046.1"/>
    <property type="molecule type" value="Genomic_DNA"/>
</dbReference>
<evidence type="ECO:0000313" key="2">
    <source>
        <dbReference type="Proteomes" id="UP000009376"/>
    </source>
</evidence>
<reference evidence="1 2" key="1">
    <citation type="journal article" date="2010" name="Proc. Natl. Acad. Sci. U.S.A.">
        <title>Enigmatic, ultrasmall, uncultivated Archaea.</title>
        <authorList>
            <person name="Baker B.J."/>
            <person name="Comolli L.R."/>
            <person name="Dick G.J."/>
            <person name="Hauser L.J."/>
            <person name="Hyatt D."/>
            <person name="Dill B.D."/>
            <person name="Land M.L."/>
            <person name="Verberkmoes N.C."/>
            <person name="Hettich R.L."/>
            <person name="Banfield J.F."/>
        </authorList>
    </citation>
    <scope>NUCLEOTIDE SEQUENCE [LARGE SCALE GENOMIC DNA]</scope>
</reference>